<organism evidence="5 6">
    <name type="scientific">Burkholderia plantarii</name>
    <dbReference type="NCBI Taxonomy" id="41899"/>
    <lineage>
        <taxon>Bacteria</taxon>
        <taxon>Pseudomonadati</taxon>
        <taxon>Pseudomonadota</taxon>
        <taxon>Betaproteobacteria</taxon>
        <taxon>Burkholderiales</taxon>
        <taxon>Burkholderiaceae</taxon>
        <taxon>Burkholderia</taxon>
    </lineage>
</organism>
<dbReference type="GO" id="GO:0043565">
    <property type="term" value="F:sequence-specific DNA binding"/>
    <property type="evidence" value="ECO:0007669"/>
    <property type="project" value="InterPro"/>
</dbReference>
<evidence type="ECO:0000313" key="5">
    <source>
        <dbReference type="EMBL" id="AJK49966.1"/>
    </source>
</evidence>
<dbReference type="InterPro" id="IPR018062">
    <property type="entry name" value="HTH_AraC-typ_CS"/>
</dbReference>
<dbReference type="InterPro" id="IPR050204">
    <property type="entry name" value="AraC_XylS_family_regulators"/>
</dbReference>
<dbReference type="Pfam" id="PF12833">
    <property type="entry name" value="HTH_18"/>
    <property type="match status" value="1"/>
</dbReference>
<evidence type="ECO:0000256" key="2">
    <source>
        <dbReference type="ARBA" id="ARBA00023125"/>
    </source>
</evidence>
<dbReference type="KEGG" id="bgp:BGL_2c19000"/>
<dbReference type="RefSeq" id="WP_123863798.1">
    <property type="nucleotide sequence ID" value="NZ_CP002581.1"/>
</dbReference>
<accession>A0A0B6SCI9</accession>
<dbReference type="Proteomes" id="UP000031838">
    <property type="component" value="Chromosome 2"/>
</dbReference>
<dbReference type="EMBL" id="CP002581">
    <property type="protein sequence ID" value="AJK49966.1"/>
    <property type="molecule type" value="Genomic_DNA"/>
</dbReference>
<keyword evidence="6" id="KW-1185">Reference proteome</keyword>
<dbReference type="PANTHER" id="PTHR46796">
    <property type="entry name" value="HTH-TYPE TRANSCRIPTIONAL ACTIVATOR RHAS-RELATED"/>
    <property type="match status" value="1"/>
</dbReference>
<evidence type="ECO:0000259" key="4">
    <source>
        <dbReference type="PROSITE" id="PS01124"/>
    </source>
</evidence>
<sequence length="286" mass="30652">MREYGADLVSRSVARLGEMRVEVVRRRLVAGAPAAIHVALDRHAIYVELSTGLRCERRVAGGAPVRFVTEPGLVSFRPAGAEVRGSTAGDGIVTYGVVLIDPRHDWLDALRPALRPVTALRSARVWAEIAPLLAECAADACETATPARPFAALYAQGRGLALLAALADESGAAPPAGDGDARVAAALAWIDDNLTREFSLADLAEAVHLSASQLVRVFGRALGVTPMRYVSARRVREAQRLLAQSNWPVARIAAHLGYVDQSHFTQRFRSNVGATPAAWRRRARGG</sequence>
<dbReference type="PROSITE" id="PS01124">
    <property type="entry name" value="HTH_ARAC_FAMILY_2"/>
    <property type="match status" value="1"/>
</dbReference>
<name>A0A0B6SCI9_BURPL</name>
<dbReference type="PROSITE" id="PS00041">
    <property type="entry name" value="HTH_ARAC_FAMILY_1"/>
    <property type="match status" value="1"/>
</dbReference>
<evidence type="ECO:0000313" key="6">
    <source>
        <dbReference type="Proteomes" id="UP000031838"/>
    </source>
</evidence>
<reference evidence="5 6" key="2">
    <citation type="journal article" date="2016" name="Appl. Microbiol. Biotechnol.">
        <title>Mutations improving production and secretion of extracellular lipase by Burkholderia glumae PG1.</title>
        <authorList>
            <person name="Knapp A."/>
            <person name="Voget S."/>
            <person name="Gao R."/>
            <person name="Zaburannyi N."/>
            <person name="Krysciak D."/>
            <person name="Breuer M."/>
            <person name="Hauer B."/>
            <person name="Streit W.R."/>
            <person name="Muller R."/>
            <person name="Daniel R."/>
            <person name="Jaeger K.E."/>
        </authorList>
    </citation>
    <scope>NUCLEOTIDE SEQUENCE [LARGE SCALE GENOMIC DNA]</scope>
    <source>
        <strain evidence="5 6">PG1</strain>
    </source>
</reference>
<dbReference type="InterPro" id="IPR009057">
    <property type="entry name" value="Homeodomain-like_sf"/>
</dbReference>
<dbReference type="PANTHER" id="PTHR46796:SF14">
    <property type="entry name" value="TRANSCRIPTIONAL REGULATORY PROTEIN"/>
    <property type="match status" value="1"/>
</dbReference>
<dbReference type="SUPFAM" id="SSF46689">
    <property type="entry name" value="Homeodomain-like"/>
    <property type="match status" value="2"/>
</dbReference>
<evidence type="ECO:0000256" key="1">
    <source>
        <dbReference type="ARBA" id="ARBA00023015"/>
    </source>
</evidence>
<dbReference type="GO" id="GO:0003700">
    <property type="term" value="F:DNA-binding transcription factor activity"/>
    <property type="evidence" value="ECO:0007669"/>
    <property type="project" value="InterPro"/>
</dbReference>
<keyword evidence="1" id="KW-0805">Transcription regulation</keyword>
<reference evidence="6" key="1">
    <citation type="submission" date="2011-03" db="EMBL/GenBank/DDBJ databases">
        <authorList>
            <person name="Voget S."/>
            <person name="Streit W.R."/>
            <person name="Jaeger K.E."/>
            <person name="Daniel R."/>
        </authorList>
    </citation>
    <scope>NUCLEOTIDE SEQUENCE [LARGE SCALE GENOMIC DNA]</scope>
    <source>
        <strain evidence="6">PG1</strain>
    </source>
</reference>
<dbReference type="HOGENOM" id="CLU_972088_0_0_4"/>
<dbReference type="InterPro" id="IPR020449">
    <property type="entry name" value="Tscrpt_reg_AraC-type_HTH"/>
</dbReference>
<keyword evidence="2" id="KW-0238">DNA-binding</keyword>
<evidence type="ECO:0000256" key="3">
    <source>
        <dbReference type="ARBA" id="ARBA00023163"/>
    </source>
</evidence>
<proteinExistence type="predicted"/>
<dbReference type="InterPro" id="IPR018060">
    <property type="entry name" value="HTH_AraC"/>
</dbReference>
<dbReference type="AlphaFoldDB" id="A0A0B6SCI9"/>
<dbReference type="SMART" id="SM00342">
    <property type="entry name" value="HTH_ARAC"/>
    <property type="match status" value="1"/>
</dbReference>
<keyword evidence="3" id="KW-0804">Transcription</keyword>
<dbReference type="PRINTS" id="PR00032">
    <property type="entry name" value="HTHARAC"/>
</dbReference>
<gene>
    <name evidence="5" type="ORF">BGL_2c19000</name>
</gene>
<feature type="domain" description="HTH araC/xylS-type" evidence="4">
    <location>
        <begin position="184"/>
        <end position="282"/>
    </location>
</feature>
<dbReference type="Gene3D" id="1.10.10.60">
    <property type="entry name" value="Homeodomain-like"/>
    <property type="match status" value="1"/>
</dbReference>
<protein>
    <submittedName>
        <fullName evidence="5">Putative transcriptional regulator</fullName>
    </submittedName>
</protein>